<dbReference type="AlphaFoldDB" id="A0A8J2RXW0"/>
<dbReference type="EC" id="3.6.1.29" evidence="1"/>
<dbReference type="Pfam" id="PF01230">
    <property type="entry name" value="HIT"/>
    <property type="match status" value="1"/>
</dbReference>
<name>A0A8J2RXW0_9CRUS</name>
<dbReference type="EMBL" id="CAKKLH010000178">
    <property type="protein sequence ID" value="CAH0105218.1"/>
    <property type="molecule type" value="Genomic_DNA"/>
</dbReference>
<dbReference type="InterPro" id="IPR036265">
    <property type="entry name" value="HIT-like_sf"/>
</dbReference>
<dbReference type="FunFam" id="3.30.428.10:FF:000011">
    <property type="entry name" value="Fragile histidine triad"/>
    <property type="match status" value="1"/>
</dbReference>
<keyword evidence="6" id="KW-0732">Signal</keyword>
<evidence type="ECO:0000256" key="4">
    <source>
        <dbReference type="ARBA" id="ARBA00047780"/>
    </source>
</evidence>
<comment type="catalytic activity">
    <reaction evidence="4">
        <text>P(1),P(3)-bis(5'-adenosyl) triphosphate + H2O = AMP + ADP + 2 H(+)</text>
        <dbReference type="Rhea" id="RHEA:13893"/>
        <dbReference type="ChEBI" id="CHEBI:15377"/>
        <dbReference type="ChEBI" id="CHEBI:15378"/>
        <dbReference type="ChEBI" id="CHEBI:58529"/>
        <dbReference type="ChEBI" id="CHEBI:456215"/>
        <dbReference type="ChEBI" id="CHEBI:456216"/>
        <dbReference type="EC" id="3.6.1.29"/>
    </reaction>
</comment>
<dbReference type="PROSITE" id="PS00892">
    <property type="entry name" value="HIT_1"/>
    <property type="match status" value="1"/>
</dbReference>
<evidence type="ECO:0000256" key="6">
    <source>
        <dbReference type="SAM" id="SignalP"/>
    </source>
</evidence>
<evidence type="ECO:0000256" key="5">
    <source>
        <dbReference type="PROSITE-ProRule" id="PRU00464"/>
    </source>
</evidence>
<dbReference type="PROSITE" id="PS51084">
    <property type="entry name" value="HIT_2"/>
    <property type="match status" value="1"/>
</dbReference>
<sequence length="234" mass="26354">MNPARQIAVAIISATVLLLCSGPVAGRFGQHDGDGDMGEELGFHPIVDPYKRELDFRVKRATPPEDTTSQKNQVICMRVSPSLPLPNSNANFTFGQATIHGWAVFYKSQHSMAFVKPKCVVPGHVLVMPLKSRKRILDMQSDELADLFLTSQRVQRGMELFHGVSSSMIAVQDGPDAGQSVQHVHVHIMPRRSKDFEENDEIYEELNNHDKGPAVQWRTKKEMMIEADELRQFF</sequence>
<dbReference type="Gene3D" id="3.30.428.10">
    <property type="entry name" value="HIT-like"/>
    <property type="match status" value="1"/>
</dbReference>
<evidence type="ECO:0000313" key="8">
    <source>
        <dbReference type="EMBL" id="CAH0105218.1"/>
    </source>
</evidence>
<dbReference type="InterPro" id="IPR019808">
    <property type="entry name" value="Histidine_triad_CS"/>
</dbReference>
<evidence type="ECO:0000256" key="3">
    <source>
        <dbReference type="ARBA" id="ARBA00022801"/>
    </source>
</evidence>
<dbReference type="PANTHER" id="PTHR46243">
    <property type="entry name" value="BIS(5'-ADENOSYL)-TRIPHOSPHATASE"/>
    <property type="match status" value="1"/>
</dbReference>
<keyword evidence="2" id="KW-0547">Nucleotide-binding</keyword>
<feature type="signal peptide" evidence="6">
    <location>
        <begin position="1"/>
        <end position="26"/>
    </location>
</feature>
<protein>
    <recommendedName>
        <fullName evidence="1">bis(5'-adenosyl)-triphosphatase</fullName>
        <ecNumber evidence="1">3.6.1.29</ecNumber>
    </recommendedName>
</protein>
<keyword evidence="3" id="KW-0378">Hydrolase</keyword>
<feature type="chain" id="PRO_5035254804" description="bis(5'-adenosyl)-triphosphatase" evidence="6">
    <location>
        <begin position="27"/>
        <end position="234"/>
    </location>
</feature>
<reference evidence="8" key="1">
    <citation type="submission" date="2021-11" db="EMBL/GenBank/DDBJ databases">
        <authorList>
            <person name="Schell T."/>
        </authorList>
    </citation>
    <scope>NUCLEOTIDE SEQUENCE</scope>
    <source>
        <strain evidence="8">M5</strain>
    </source>
</reference>
<dbReference type="PANTHER" id="PTHR46243:SF1">
    <property type="entry name" value="BIS(5'-ADENOSYL)-TRIPHOSPHATASE"/>
    <property type="match status" value="1"/>
</dbReference>
<proteinExistence type="predicted"/>
<organism evidence="8 9">
    <name type="scientific">Daphnia galeata</name>
    <dbReference type="NCBI Taxonomy" id="27404"/>
    <lineage>
        <taxon>Eukaryota</taxon>
        <taxon>Metazoa</taxon>
        <taxon>Ecdysozoa</taxon>
        <taxon>Arthropoda</taxon>
        <taxon>Crustacea</taxon>
        <taxon>Branchiopoda</taxon>
        <taxon>Diplostraca</taxon>
        <taxon>Cladocera</taxon>
        <taxon>Anomopoda</taxon>
        <taxon>Daphniidae</taxon>
        <taxon>Daphnia</taxon>
    </lineage>
</organism>
<dbReference type="InterPro" id="IPR051884">
    <property type="entry name" value="Bis(5'-adenosyl)-TPase_reg"/>
</dbReference>
<accession>A0A8J2RXW0</accession>
<dbReference type="GO" id="GO:0047710">
    <property type="term" value="F:bis(5'-adenosyl)-triphosphatase activity"/>
    <property type="evidence" value="ECO:0007669"/>
    <property type="project" value="UniProtKB-EC"/>
</dbReference>
<evidence type="ECO:0000256" key="2">
    <source>
        <dbReference type="ARBA" id="ARBA00022741"/>
    </source>
</evidence>
<dbReference type="SUPFAM" id="SSF54197">
    <property type="entry name" value="HIT-like"/>
    <property type="match status" value="1"/>
</dbReference>
<evidence type="ECO:0000259" key="7">
    <source>
        <dbReference type="PROSITE" id="PS51084"/>
    </source>
</evidence>
<evidence type="ECO:0000256" key="1">
    <source>
        <dbReference type="ARBA" id="ARBA00012377"/>
    </source>
</evidence>
<gene>
    <name evidence="8" type="ORF">DGAL_LOCUS8235</name>
</gene>
<feature type="domain" description="HIT" evidence="7">
    <location>
        <begin position="90"/>
        <end position="198"/>
    </location>
</feature>
<evidence type="ECO:0000313" key="9">
    <source>
        <dbReference type="Proteomes" id="UP000789390"/>
    </source>
</evidence>
<dbReference type="GO" id="GO:0000166">
    <property type="term" value="F:nucleotide binding"/>
    <property type="evidence" value="ECO:0007669"/>
    <property type="project" value="UniProtKB-KW"/>
</dbReference>
<feature type="short sequence motif" description="Histidine triad motif" evidence="5">
    <location>
        <begin position="183"/>
        <end position="187"/>
    </location>
</feature>
<keyword evidence="9" id="KW-1185">Reference proteome</keyword>
<dbReference type="Proteomes" id="UP000789390">
    <property type="component" value="Unassembled WGS sequence"/>
</dbReference>
<comment type="caution">
    <text evidence="8">The sequence shown here is derived from an EMBL/GenBank/DDBJ whole genome shotgun (WGS) entry which is preliminary data.</text>
</comment>
<dbReference type="OrthoDB" id="680339at2759"/>
<dbReference type="InterPro" id="IPR011146">
    <property type="entry name" value="HIT-like"/>
</dbReference>